<keyword evidence="5" id="KW-0406">Ion transport</keyword>
<sequence length="502" mass="55121">MIRLQAIIRGAIVGIIVGIVVSSFRFSIEKMLFFFKKIYNFAGEGFFNFLLITFLLVLLSVIIGFFIKKQPHIMGSGIPEVELQLTNQLSISPYSVLYGKFIAGILAIGTGGFLGREGPSVQLGAAVGQIFAEKLSLNKNDWRLLVASGAAAGLSSAFGAPLAGTLFILEEVSHSFSTLLWLQSLSAALMSDLITSYFFGLKPVLSIHYTATFPLRYYWILLLLGVILGLLGRFYQVATLKTYLLYRYLQKIPRKWQTIIMFVGILPIGIYLPNLLGGGSILIDSLAVHAPSLAIIFGIFVIRFGFSWLSFGSGAPGGIFLPILTLGAIIGVFIGKLGVDLHLLPPVYLPNIIIFSLAGYFACISKAPFTAIILVTEMVGSLSHLMPLALVALIAYIVVDFLGGEPIYESLSSRMITFKKLSQHPKKLTRVDFKVPVLSSIVGQEIRAIPWPKNVILTRIQRNGDELLGRGDLIIESNDLLIFWTVDENTEVIRKQLKSIVL</sequence>
<dbReference type="OrthoDB" id="9812438at2"/>
<name>A0A0R2CPV5_9LACO</name>
<dbReference type="EMBL" id="AYZE01000015">
    <property type="protein sequence ID" value="KRM90441.1"/>
    <property type="molecule type" value="Genomic_DNA"/>
</dbReference>
<dbReference type="PATRIC" id="fig|1423729.3.peg.1366"/>
<evidence type="ECO:0000256" key="2">
    <source>
        <dbReference type="ARBA" id="ARBA00022448"/>
    </source>
</evidence>
<feature type="transmembrane region" description="Helical" evidence="8">
    <location>
        <begin position="46"/>
        <end position="67"/>
    </location>
</feature>
<dbReference type="PANTHER" id="PTHR45711:SF6">
    <property type="entry name" value="CHLORIDE CHANNEL PROTEIN"/>
    <property type="match status" value="1"/>
</dbReference>
<proteinExistence type="predicted"/>
<keyword evidence="4 8" id="KW-1133">Transmembrane helix</keyword>
<keyword evidence="11" id="KW-1185">Reference proteome</keyword>
<dbReference type="GO" id="GO:0005886">
    <property type="term" value="C:plasma membrane"/>
    <property type="evidence" value="ECO:0007669"/>
    <property type="project" value="TreeGrafter"/>
</dbReference>
<dbReference type="Pfam" id="PF00654">
    <property type="entry name" value="Voltage_CLC"/>
    <property type="match status" value="1"/>
</dbReference>
<protein>
    <recommendedName>
        <fullName evidence="9">RCK C-terminal domain-containing protein</fullName>
    </recommendedName>
</protein>
<comment type="subcellular location">
    <subcellularLocation>
        <location evidence="1">Membrane</location>
        <topology evidence="1">Multi-pass membrane protein</topology>
    </subcellularLocation>
</comment>
<evidence type="ECO:0000256" key="4">
    <source>
        <dbReference type="ARBA" id="ARBA00022989"/>
    </source>
</evidence>
<dbReference type="InterPro" id="IPR014743">
    <property type="entry name" value="Cl-channel_core"/>
</dbReference>
<organism evidence="10 11">
    <name type="scientific">Liquorilactobacillus cacaonum DSM 21116</name>
    <dbReference type="NCBI Taxonomy" id="1423729"/>
    <lineage>
        <taxon>Bacteria</taxon>
        <taxon>Bacillati</taxon>
        <taxon>Bacillota</taxon>
        <taxon>Bacilli</taxon>
        <taxon>Lactobacillales</taxon>
        <taxon>Lactobacillaceae</taxon>
        <taxon>Liquorilactobacillus</taxon>
    </lineage>
</organism>
<feature type="transmembrane region" description="Helical" evidence="8">
    <location>
        <begin position="286"/>
        <end position="306"/>
    </location>
</feature>
<dbReference type="PANTHER" id="PTHR45711">
    <property type="entry name" value="CHLORIDE CHANNEL PROTEIN"/>
    <property type="match status" value="1"/>
</dbReference>
<dbReference type="STRING" id="1423729.FC80_GL001345"/>
<keyword evidence="2" id="KW-0813">Transport</keyword>
<dbReference type="InterPro" id="IPR001807">
    <property type="entry name" value="ClC"/>
</dbReference>
<dbReference type="Gene3D" id="3.30.70.1450">
    <property type="entry name" value="Regulator of K+ conductance, C-terminal domain"/>
    <property type="match status" value="1"/>
</dbReference>
<feature type="transmembrane region" description="Helical" evidence="8">
    <location>
        <begin position="318"/>
        <end position="339"/>
    </location>
</feature>
<feature type="transmembrane region" description="Helical" evidence="8">
    <location>
        <begin position="217"/>
        <end position="236"/>
    </location>
</feature>
<feature type="transmembrane region" description="Helical" evidence="8">
    <location>
        <begin position="181"/>
        <end position="205"/>
    </location>
</feature>
<dbReference type="Proteomes" id="UP000051131">
    <property type="component" value="Unassembled WGS sequence"/>
</dbReference>
<dbReference type="GO" id="GO:0008324">
    <property type="term" value="F:monoatomic cation transmembrane transporter activity"/>
    <property type="evidence" value="ECO:0007669"/>
    <property type="project" value="InterPro"/>
</dbReference>
<dbReference type="CDD" id="cd01031">
    <property type="entry name" value="EriC"/>
    <property type="match status" value="1"/>
</dbReference>
<dbReference type="AlphaFoldDB" id="A0A0R2CPV5"/>
<evidence type="ECO:0000313" key="11">
    <source>
        <dbReference type="Proteomes" id="UP000051131"/>
    </source>
</evidence>
<gene>
    <name evidence="10" type="ORF">FC80_GL001345</name>
</gene>
<dbReference type="InterPro" id="IPR006037">
    <property type="entry name" value="RCK_C"/>
</dbReference>
<dbReference type="Pfam" id="PF02080">
    <property type="entry name" value="TrkA_C"/>
    <property type="match status" value="1"/>
</dbReference>
<feature type="transmembrane region" description="Helical" evidence="8">
    <location>
        <begin position="256"/>
        <end position="274"/>
    </location>
</feature>
<evidence type="ECO:0000313" key="10">
    <source>
        <dbReference type="EMBL" id="KRM90441.1"/>
    </source>
</evidence>
<evidence type="ECO:0000256" key="5">
    <source>
        <dbReference type="ARBA" id="ARBA00023065"/>
    </source>
</evidence>
<feature type="transmembrane region" description="Helical" evidence="8">
    <location>
        <begin position="385"/>
        <end position="404"/>
    </location>
</feature>
<evidence type="ECO:0000256" key="6">
    <source>
        <dbReference type="ARBA" id="ARBA00023136"/>
    </source>
</evidence>
<feature type="transmembrane region" description="Helical" evidence="8">
    <location>
        <begin position="144"/>
        <end position="169"/>
    </location>
</feature>
<evidence type="ECO:0000256" key="7">
    <source>
        <dbReference type="ARBA" id="ARBA00023214"/>
    </source>
</evidence>
<dbReference type="InterPro" id="IPR036721">
    <property type="entry name" value="RCK_C_sf"/>
</dbReference>
<dbReference type="GO" id="GO:0005247">
    <property type="term" value="F:voltage-gated chloride channel activity"/>
    <property type="evidence" value="ECO:0007669"/>
    <property type="project" value="TreeGrafter"/>
</dbReference>
<dbReference type="SUPFAM" id="SSF81340">
    <property type="entry name" value="Clc chloride channel"/>
    <property type="match status" value="1"/>
</dbReference>
<feature type="domain" description="RCK C-terminal" evidence="9">
    <location>
        <begin position="418"/>
        <end position="499"/>
    </location>
</feature>
<reference evidence="10 11" key="1">
    <citation type="journal article" date="2015" name="Genome Announc.">
        <title>Expanding the biotechnology potential of lactobacilli through comparative genomics of 213 strains and associated genera.</title>
        <authorList>
            <person name="Sun Z."/>
            <person name="Harris H.M."/>
            <person name="McCann A."/>
            <person name="Guo C."/>
            <person name="Argimon S."/>
            <person name="Zhang W."/>
            <person name="Yang X."/>
            <person name="Jeffery I.B."/>
            <person name="Cooney J.C."/>
            <person name="Kagawa T.F."/>
            <person name="Liu W."/>
            <person name="Song Y."/>
            <person name="Salvetti E."/>
            <person name="Wrobel A."/>
            <person name="Rasinkangas P."/>
            <person name="Parkhill J."/>
            <person name="Rea M.C."/>
            <person name="O'Sullivan O."/>
            <person name="Ritari J."/>
            <person name="Douillard F.P."/>
            <person name="Paul Ross R."/>
            <person name="Yang R."/>
            <person name="Briner A.E."/>
            <person name="Felis G.E."/>
            <person name="de Vos W.M."/>
            <person name="Barrangou R."/>
            <person name="Klaenhammer T.R."/>
            <person name="Caufield P.W."/>
            <person name="Cui Y."/>
            <person name="Zhang H."/>
            <person name="O'Toole P.W."/>
        </authorList>
    </citation>
    <scope>NUCLEOTIDE SEQUENCE [LARGE SCALE GENOMIC DNA]</scope>
    <source>
        <strain evidence="10 11">DSM 21116</strain>
    </source>
</reference>
<evidence type="ECO:0000256" key="3">
    <source>
        <dbReference type="ARBA" id="ARBA00022692"/>
    </source>
</evidence>
<evidence type="ECO:0000256" key="1">
    <source>
        <dbReference type="ARBA" id="ARBA00004141"/>
    </source>
</evidence>
<evidence type="ECO:0000256" key="8">
    <source>
        <dbReference type="SAM" id="Phobius"/>
    </source>
</evidence>
<dbReference type="RefSeq" id="WP_057829557.1">
    <property type="nucleotide sequence ID" value="NZ_AYZE01000015.1"/>
</dbReference>
<dbReference type="PRINTS" id="PR00762">
    <property type="entry name" value="CLCHANNEL"/>
</dbReference>
<feature type="transmembrane region" description="Helical" evidence="8">
    <location>
        <begin position="351"/>
        <end position="373"/>
    </location>
</feature>
<accession>A0A0R2CPV5</accession>
<keyword evidence="6 8" id="KW-0472">Membrane</keyword>
<dbReference type="GO" id="GO:0006813">
    <property type="term" value="P:potassium ion transport"/>
    <property type="evidence" value="ECO:0007669"/>
    <property type="project" value="InterPro"/>
</dbReference>
<keyword evidence="7" id="KW-0868">Chloride</keyword>
<dbReference type="Gene3D" id="1.10.3080.10">
    <property type="entry name" value="Clc chloride channel"/>
    <property type="match status" value="1"/>
</dbReference>
<dbReference type="PROSITE" id="PS51202">
    <property type="entry name" value="RCK_C"/>
    <property type="match status" value="1"/>
</dbReference>
<dbReference type="SUPFAM" id="SSF116726">
    <property type="entry name" value="TrkA C-terminal domain-like"/>
    <property type="match status" value="1"/>
</dbReference>
<comment type="caution">
    <text evidence="10">The sequence shown here is derived from an EMBL/GenBank/DDBJ whole genome shotgun (WGS) entry which is preliminary data.</text>
</comment>
<feature type="transmembrane region" description="Helical" evidence="8">
    <location>
        <begin position="7"/>
        <end position="26"/>
    </location>
</feature>
<keyword evidence="3 8" id="KW-0812">Transmembrane</keyword>
<evidence type="ECO:0000259" key="9">
    <source>
        <dbReference type="PROSITE" id="PS51202"/>
    </source>
</evidence>